<reference evidence="2" key="1">
    <citation type="submission" date="2022-07" db="EMBL/GenBank/DDBJ databases">
        <title>Chromosome-level genome of Muraenolepis orangiensis.</title>
        <authorList>
            <person name="Kim J."/>
        </authorList>
    </citation>
    <scope>NUCLEOTIDE SEQUENCE</scope>
    <source>
        <strain evidence="2">KU_S4_2022</strain>
        <tissue evidence="2">Muscle</tissue>
    </source>
</reference>
<sequence>QDAGGHRPGTDEEEGREDERPEVGSSGHAVAHQHLKHQQQQVEAHGSQRGLELHTRLPVLPVERHHA</sequence>
<keyword evidence="4" id="KW-1185">Reference proteome</keyword>
<feature type="compositionally biased region" description="Basic and acidic residues" evidence="1">
    <location>
        <begin position="1"/>
        <end position="10"/>
    </location>
</feature>
<comment type="caution">
    <text evidence="2">The sequence shown here is derived from an EMBL/GenBank/DDBJ whole genome shotgun (WGS) entry which is preliminary data.</text>
</comment>
<dbReference type="AlphaFoldDB" id="A0A9Q0EPB7"/>
<protein>
    <submittedName>
        <fullName evidence="2">Uncharacterized protein</fullName>
    </submittedName>
</protein>
<organism evidence="2 4">
    <name type="scientific">Muraenolepis orangiensis</name>
    <name type="common">Patagonian moray cod</name>
    <dbReference type="NCBI Taxonomy" id="630683"/>
    <lineage>
        <taxon>Eukaryota</taxon>
        <taxon>Metazoa</taxon>
        <taxon>Chordata</taxon>
        <taxon>Craniata</taxon>
        <taxon>Vertebrata</taxon>
        <taxon>Euteleostomi</taxon>
        <taxon>Actinopterygii</taxon>
        <taxon>Neopterygii</taxon>
        <taxon>Teleostei</taxon>
        <taxon>Neoteleostei</taxon>
        <taxon>Acanthomorphata</taxon>
        <taxon>Zeiogadaria</taxon>
        <taxon>Gadariae</taxon>
        <taxon>Gadiformes</taxon>
        <taxon>Muraenolepidoidei</taxon>
        <taxon>Muraenolepididae</taxon>
        <taxon>Muraenolepis</taxon>
    </lineage>
</organism>
<evidence type="ECO:0000256" key="1">
    <source>
        <dbReference type="SAM" id="MobiDB-lite"/>
    </source>
</evidence>
<dbReference type="Proteomes" id="UP001148018">
    <property type="component" value="Unassembled WGS sequence"/>
</dbReference>
<evidence type="ECO:0000313" key="2">
    <source>
        <dbReference type="EMBL" id="KAJ3611025.1"/>
    </source>
</evidence>
<evidence type="ECO:0000313" key="4">
    <source>
        <dbReference type="Proteomes" id="UP001148018"/>
    </source>
</evidence>
<proteinExistence type="predicted"/>
<accession>A0A9Q0EPB7</accession>
<dbReference type="EMBL" id="JANIIK010000037">
    <property type="protein sequence ID" value="KAJ3611343.1"/>
    <property type="molecule type" value="Genomic_DNA"/>
</dbReference>
<name>A0A9Q0EPB7_9TELE</name>
<feature type="region of interest" description="Disordered" evidence="1">
    <location>
        <begin position="1"/>
        <end position="67"/>
    </location>
</feature>
<evidence type="ECO:0000313" key="3">
    <source>
        <dbReference type="EMBL" id="KAJ3611343.1"/>
    </source>
</evidence>
<dbReference type="EMBL" id="JANIIK010000037">
    <property type="protein sequence ID" value="KAJ3611025.1"/>
    <property type="molecule type" value="Genomic_DNA"/>
</dbReference>
<gene>
    <name evidence="2" type="ORF">NHX12_021041</name>
    <name evidence="3" type="ORF">NHX12_021359</name>
</gene>
<feature type="non-terminal residue" evidence="2">
    <location>
        <position position="1"/>
    </location>
</feature>